<feature type="transmembrane region" description="Helical" evidence="1">
    <location>
        <begin position="28"/>
        <end position="50"/>
    </location>
</feature>
<reference evidence="2 3" key="1">
    <citation type="submission" date="2020-05" db="EMBL/GenBank/DDBJ databases">
        <title>Whole Genome Sequences of Enterobacteriales Associated with the International Space Station.</title>
        <authorList>
            <person name="Bharadwaj A."/>
            <person name="Daudu R."/>
            <person name="Singh N."/>
            <person name="Wood J."/>
            <person name="Debieu M."/>
            <person name="Mason C."/>
            <person name="Wang C."/>
            <person name="Venkateswaran K."/>
        </authorList>
    </citation>
    <scope>NUCLEOTIDE SEQUENCE [LARGE SCALE GENOMIC DNA]</scope>
    <source>
        <strain evidence="2 3">IF5SW-B1</strain>
    </source>
</reference>
<evidence type="ECO:0000313" key="2">
    <source>
        <dbReference type="EMBL" id="NUY98534.1"/>
    </source>
</evidence>
<evidence type="ECO:0000256" key="1">
    <source>
        <dbReference type="SAM" id="Phobius"/>
    </source>
</evidence>
<proteinExistence type="predicted"/>
<comment type="caution">
    <text evidence="2">The sequence shown here is derived from an EMBL/GenBank/DDBJ whole genome shotgun (WGS) entry which is preliminary data.</text>
</comment>
<feature type="transmembrane region" description="Helical" evidence="1">
    <location>
        <begin position="142"/>
        <end position="166"/>
    </location>
</feature>
<dbReference type="GeneID" id="57347241"/>
<dbReference type="Proteomes" id="UP000566985">
    <property type="component" value="Unassembled WGS sequence"/>
</dbReference>
<keyword evidence="1" id="KW-0472">Membrane</keyword>
<evidence type="ECO:0000313" key="3">
    <source>
        <dbReference type="Proteomes" id="UP000566985"/>
    </source>
</evidence>
<sequence>MDAQNKSDKNEYQEILKILDKRSRVTRLTLIILVYILILAVGLVFLGIFYTKNNDNSPFGKLISSLMQSKSSHSESSERLIKILRTFDEQNQAFLKDINESNKGESKDNITPQGKRVSGGGIMPGDSIFMRGDNSQNIANSIASVLLSLSLMIFVGFVMKAILVFIRYYMQLGTDFENQKIAYLLSKGEVGPFNDILMNLRKSNINFERTPSLPQEKIILSLVDALKASKSSHEK</sequence>
<accession>A0A7Y6TTR0</accession>
<dbReference type="EMBL" id="JABWPM010000027">
    <property type="protein sequence ID" value="NUY98534.1"/>
    <property type="molecule type" value="Genomic_DNA"/>
</dbReference>
<keyword evidence="1" id="KW-0812">Transmembrane</keyword>
<dbReference type="RefSeq" id="WP_069728918.1">
    <property type="nucleotide sequence ID" value="NZ_JABWPE010000027.1"/>
</dbReference>
<keyword evidence="1" id="KW-1133">Transmembrane helix</keyword>
<dbReference type="AlphaFoldDB" id="A0A7Y6TTR0"/>
<protein>
    <submittedName>
        <fullName evidence="2">Uncharacterized protein</fullName>
    </submittedName>
</protein>
<gene>
    <name evidence="2" type="ORF">HU668_18935</name>
</gene>
<organism evidence="2 3">
    <name type="scientific">Pantoea brenneri</name>
    <dbReference type="NCBI Taxonomy" id="472694"/>
    <lineage>
        <taxon>Bacteria</taxon>
        <taxon>Pseudomonadati</taxon>
        <taxon>Pseudomonadota</taxon>
        <taxon>Gammaproteobacteria</taxon>
        <taxon>Enterobacterales</taxon>
        <taxon>Erwiniaceae</taxon>
        <taxon>Pantoea</taxon>
    </lineage>
</organism>
<name>A0A7Y6TTR0_9GAMM</name>